<protein>
    <submittedName>
        <fullName evidence="1">Uncharacterized protein</fullName>
    </submittedName>
</protein>
<dbReference type="Gene3D" id="3.60.15.10">
    <property type="entry name" value="Ribonuclease Z/Hydroxyacylglutathione hydrolase-like"/>
    <property type="match status" value="1"/>
</dbReference>
<gene>
    <name evidence="1" type="ORF">AU15_01215</name>
</gene>
<evidence type="ECO:0000313" key="2">
    <source>
        <dbReference type="Proteomes" id="UP000035081"/>
    </source>
</evidence>
<dbReference type="AlphaFoldDB" id="W5YV29"/>
<dbReference type="InterPro" id="IPR036866">
    <property type="entry name" value="RibonucZ/Hydroxyglut_hydro"/>
</dbReference>
<dbReference type="HOGENOM" id="CLU_3026977_0_0_6"/>
<name>W5YV29_9GAMM</name>
<evidence type="ECO:0000313" key="1">
    <source>
        <dbReference type="EMBL" id="AHI32951.1"/>
    </source>
</evidence>
<reference evidence="1 2" key="1">
    <citation type="journal article" date="2014" name="Genome Announc.">
        <title>Draft Genome Sequences of Marinobacter similis A3d10T and Marinobacter salarius R9SW1T.</title>
        <authorList>
            <person name="Ivanova E.P."/>
            <person name="Ng H.J."/>
            <person name="Webb H.K."/>
            <person name="Feng G."/>
            <person name="Oshima K."/>
            <person name="Hattori M."/>
            <person name="Ohkuma M."/>
            <person name="Sergeev A.F."/>
            <person name="Mikhailov V.V."/>
            <person name="Crawford R.J."/>
            <person name="Sawabe T."/>
        </authorList>
    </citation>
    <scope>NUCLEOTIDE SEQUENCE [LARGE SCALE GENOMIC DNA]</scope>
    <source>
        <strain evidence="2">A3d10 and R9SW1</strain>
    </source>
</reference>
<organism evidence="1 2">
    <name type="scientific">Marinobacter salarius</name>
    <dbReference type="NCBI Taxonomy" id="1420917"/>
    <lineage>
        <taxon>Bacteria</taxon>
        <taxon>Pseudomonadati</taxon>
        <taxon>Pseudomonadota</taxon>
        <taxon>Gammaproteobacteria</taxon>
        <taxon>Pseudomonadales</taxon>
        <taxon>Marinobacteraceae</taxon>
        <taxon>Marinobacter</taxon>
    </lineage>
</organism>
<dbReference type="EMBL" id="CP007152">
    <property type="protein sequence ID" value="AHI32951.1"/>
    <property type="molecule type" value="Genomic_DNA"/>
</dbReference>
<dbReference type="SUPFAM" id="SSF56281">
    <property type="entry name" value="Metallo-hydrolase/oxidoreductase"/>
    <property type="match status" value="1"/>
</dbReference>
<sequence>MHIDHVGRIPYLLAAGFEGPIICSEPSAIMLPEILEDALKIGFTRDRALIERVLG</sequence>
<dbReference type="Proteomes" id="UP000035081">
    <property type="component" value="Chromosome"/>
</dbReference>
<dbReference type="KEGG" id="msr:AU15_01215"/>
<accession>W5YV29</accession>
<proteinExistence type="predicted"/>